<evidence type="ECO:0000313" key="2">
    <source>
        <dbReference type="EMBL" id="VVA92499.1"/>
    </source>
</evidence>
<organism evidence="2 3">
    <name type="scientific">Arabis nemorensis</name>
    <dbReference type="NCBI Taxonomy" id="586526"/>
    <lineage>
        <taxon>Eukaryota</taxon>
        <taxon>Viridiplantae</taxon>
        <taxon>Streptophyta</taxon>
        <taxon>Embryophyta</taxon>
        <taxon>Tracheophyta</taxon>
        <taxon>Spermatophyta</taxon>
        <taxon>Magnoliopsida</taxon>
        <taxon>eudicotyledons</taxon>
        <taxon>Gunneridae</taxon>
        <taxon>Pentapetalae</taxon>
        <taxon>rosids</taxon>
        <taxon>malvids</taxon>
        <taxon>Brassicales</taxon>
        <taxon>Brassicaceae</taxon>
        <taxon>Arabideae</taxon>
        <taxon>Arabis</taxon>
    </lineage>
</organism>
<accession>A0A565AV37</accession>
<dbReference type="Proteomes" id="UP000489600">
    <property type="component" value="Unassembled WGS sequence"/>
</dbReference>
<evidence type="ECO:0000313" key="3">
    <source>
        <dbReference type="Proteomes" id="UP000489600"/>
    </source>
</evidence>
<feature type="region of interest" description="Disordered" evidence="1">
    <location>
        <begin position="1"/>
        <end position="68"/>
    </location>
</feature>
<proteinExistence type="predicted"/>
<dbReference type="EMBL" id="CABITT030000001">
    <property type="protein sequence ID" value="VVA92499.1"/>
    <property type="molecule type" value="Genomic_DNA"/>
</dbReference>
<evidence type="ECO:0000256" key="1">
    <source>
        <dbReference type="SAM" id="MobiDB-lite"/>
    </source>
</evidence>
<comment type="caution">
    <text evidence="2">The sequence shown here is derived from an EMBL/GenBank/DDBJ whole genome shotgun (WGS) entry which is preliminary data.</text>
</comment>
<feature type="region of interest" description="Disordered" evidence="1">
    <location>
        <begin position="97"/>
        <end position="117"/>
    </location>
</feature>
<reference evidence="2" key="1">
    <citation type="submission" date="2019-07" db="EMBL/GenBank/DDBJ databases">
        <authorList>
            <person name="Dittberner H."/>
        </authorList>
    </citation>
    <scope>NUCLEOTIDE SEQUENCE [LARGE SCALE GENOMIC DNA]</scope>
</reference>
<feature type="compositionally biased region" description="Polar residues" evidence="1">
    <location>
        <begin position="107"/>
        <end position="117"/>
    </location>
</feature>
<name>A0A565AV37_9BRAS</name>
<feature type="compositionally biased region" description="Acidic residues" evidence="1">
    <location>
        <begin position="39"/>
        <end position="56"/>
    </location>
</feature>
<dbReference type="AlphaFoldDB" id="A0A565AV37"/>
<sequence>MGQSGCVDQPWLPCGNRIPFHPPSPYGPKVYNNEREEIMETESEEDPGEDPMENPEEQQFMFSPEQSPAPIFGPRLPVYIEISSYSAMSLERTDSPAPMEYPIQIPSLRSQNQEELQ</sequence>
<protein>
    <submittedName>
        <fullName evidence="2">Uncharacterized protein</fullName>
    </submittedName>
</protein>
<keyword evidence="3" id="KW-1185">Reference proteome</keyword>
<gene>
    <name evidence="2" type="ORF">ANE_LOCUS2944</name>
</gene>